<name>Q14W68_9VIRU</name>
<keyword evidence="3" id="KW-1185">Reference proteome</keyword>
<dbReference type="GeneID" id="5179446"/>
<feature type="transmembrane region" description="Helical" evidence="1">
    <location>
        <begin position="280"/>
        <end position="301"/>
    </location>
</feature>
<organism evidence="2 3">
    <name type="scientific">Ranid herpesvirus 2</name>
    <dbReference type="NCBI Taxonomy" id="389214"/>
    <lineage>
        <taxon>Viruses</taxon>
        <taxon>Duplodnaviria</taxon>
        <taxon>Heunggongvirae</taxon>
        <taxon>Peploviricota</taxon>
        <taxon>Herviviricetes</taxon>
        <taxon>Herpesvirales</taxon>
        <taxon>Alloherpesviridae</taxon>
        <taxon>Batravirus</taxon>
        <taxon>Batravirus ranidallo2</taxon>
    </lineage>
</organism>
<dbReference type="InterPro" id="IPR036179">
    <property type="entry name" value="Ig-like_dom_sf"/>
</dbReference>
<sequence length="322" mass="37095">MHTLTMLWLSFMLPGAAYGFTWMTFVDRLNETEGVYTSVVYVNRTKIAEYRYNYSTAEPEPSSLYYFKDEPDVCEQHLQDSMTVNFQIMKRHAGGFRLDGVVEFLFEAGQQDNSSEVLALADVISRGKLMRYASERERKSNMRARAGCIFNATAGYKFELPHPSRNLDLTETMTWADKSTLYFCVAKHFYPATHILRILKDGQEVRPTFSWPITYDGNCTYTHTIILMTRENHSSIVCQAVWGHMLTQWVASRFTRADYIPETPAPNLPTLPSWNRSTQVWALLLTGAGIMIVFFICIVYCDHKRKSRENAEDKSLIKDCTV</sequence>
<accession>Q14W68</accession>
<evidence type="ECO:0000256" key="1">
    <source>
        <dbReference type="SAM" id="Phobius"/>
    </source>
</evidence>
<keyword evidence="1" id="KW-0812">Transmembrane</keyword>
<keyword evidence="1" id="KW-1133">Transmembrane helix</keyword>
<evidence type="ECO:0000313" key="3">
    <source>
        <dbReference type="Proteomes" id="UP000120576"/>
    </source>
</evidence>
<dbReference type="SUPFAM" id="SSF48726">
    <property type="entry name" value="Immunoglobulin"/>
    <property type="match status" value="1"/>
</dbReference>
<dbReference type="Proteomes" id="UP000120576">
    <property type="component" value="Genome"/>
</dbReference>
<dbReference type="RefSeq" id="YP_656546.1">
    <property type="nucleotide sequence ID" value="NC_008210.1"/>
</dbReference>
<dbReference type="EMBL" id="DQ665652">
    <property type="protein sequence ID" value="ABG25638.1"/>
    <property type="molecule type" value="Genomic_DNA"/>
</dbReference>
<proteinExistence type="predicted"/>
<dbReference type="KEGG" id="vg:5179446"/>
<keyword evidence="1" id="KW-0472">Membrane</keyword>
<evidence type="ECO:0000313" key="2">
    <source>
        <dbReference type="EMBL" id="ABG25638.1"/>
    </source>
</evidence>
<protein>
    <submittedName>
        <fullName evidence="2">ORF38</fullName>
    </submittedName>
</protein>
<reference evidence="2 3" key="1">
    <citation type="journal article" date="2006" name="J. Gen. Virol.">
        <title>Genome sequences of two frog herpesviruses.</title>
        <authorList>
            <person name="Davison A.J."/>
            <person name="Cunningham C."/>
            <person name="Sauerbier W."/>
            <person name="McKinnell R.G."/>
        </authorList>
    </citation>
    <scope>NUCLEOTIDE SEQUENCE [LARGE SCALE GENOMIC DNA]</scope>
    <source>
        <strain evidence="2">ATCC VR-568</strain>
    </source>
</reference>